<accession>A0AAD6FSK1</accession>
<evidence type="ECO:0000256" key="1">
    <source>
        <dbReference type="SAM" id="Phobius"/>
    </source>
</evidence>
<evidence type="ECO:0000313" key="2">
    <source>
        <dbReference type="EMBL" id="KAJ4944315.1"/>
    </source>
</evidence>
<keyword evidence="3" id="KW-1185">Reference proteome</keyword>
<reference evidence="2" key="1">
    <citation type="submission" date="2022-11" db="EMBL/GenBank/DDBJ databases">
        <title>Chromosome-level genome of Pogonophryne albipinna.</title>
        <authorList>
            <person name="Jo E."/>
        </authorList>
    </citation>
    <scope>NUCLEOTIDE SEQUENCE</scope>
    <source>
        <strain evidence="2">SGF0006</strain>
        <tissue evidence="2">Muscle</tissue>
    </source>
</reference>
<feature type="non-terminal residue" evidence="2">
    <location>
        <position position="1"/>
    </location>
</feature>
<keyword evidence="1" id="KW-0472">Membrane</keyword>
<comment type="caution">
    <text evidence="2">The sequence shown here is derived from an EMBL/GenBank/DDBJ whole genome shotgun (WGS) entry which is preliminary data.</text>
</comment>
<keyword evidence="1" id="KW-1133">Transmembrane helix</keyword>
<gene>
    <name evidence="2" type="ORF">JOQ06_012859</name>
</gene>
<keyword evidence="1" id="KW-0812">Transmembrane</keyword>
<name>A0AAD6FSK1_9TELE</name>
<dbReference type="EMBL" id="JAPTMU010000004">
    <property type="protein sequence ID" value="KAJ4944315.1"/>
    <property type="molecule type" value="Genomic_DNA"/>
</dbReference>
<evidence type="ECO:0000313" key="3">
    <source>
        <dbReference type="Proteomes" id="UP001219934"/>
    </source>
</evidence>
<sequence>TAVRVQQQTAAMHINDLWKWNKRMAIVYATGVWTMVGTYAFYKYTGRFEDMP</sequence>
<protein>
    <submittedName>
        <fullName evidence="2">Uncharacterized protein</fullName>
    </submittedName>
</protein>
<feature type="transmembrane region" description="Helical" evidence="1">
    <location>
        <begin position="25"/>
        <end position="42"/>
    </location>
</feature>
<proteinExistence type="predicted"/>
<dbReference type="AlphaFoldDB" id="A0AAD6FSK1"/>
<dbReference type="Proteomes" id="UP001219934">
    <property type="component" value="Unassembled WGS sequence"/>
</dbReference>
<feature type="non-terminal residue" evidence="2">
    <location>
        <position position="52"/>
    </location>
</feature>
<organism evidence="2 3">
    <name type="scientific">Pogonophryne albipinna</name>
    <dbReference type="NCBI Taxonomy" id="1090488"/>
    <lineage>
        <taxon>Eukaryota</taxon>
        <taxon>Metazoa</taxon>
        <taxon>Chordata</taxon>
        <taxon>Craniata</taxon>
        <taxon>Vertebrata</taxon>
        <taxon>Euteleostomi</taxon>
        <taxon>Actinopterygii</taxon>
        <taxon>Neopterygii</taxon>
        <taxon>Teleostei</taxon>
        <taxon>Neoteleostei</taxon>
        <taxon>Acanthomorphata</taxon>
        <taxon>Eupercaria</taxon>
        <taxon>Perciformes</taxon>
        <taxon>Notothenioidei</taxon>
        <taxon>Pogonophryne</taxon>
    </lineage>
</organism>